<organism evidence="2 5">
    <name type="scientific">Aspergillus felis</name>
    <dbReference type="NCBI Taxonomy" id="1287682"/>
    <lineage>
        <taxon>Eukaryota</taxon>
        <taxon>Fungi</taxon>
        <taxon>Dikarya</taxon>
        <taxon>Ascomycota</taxon>
        <taxon>Pezizomycotina</taxon>
        <taxon>Eurotiomycetes</taxon>
        <taxon>Eurotiomycetidae</taxon>
        <taxon>Eurotiales</taxon>
        <taxon>Aspergillaceae</taxon>
        <taxon>Aspergillus</taxon>
        <taxon>Aspergillus subgen. Fumigati</taxon>
    </lineage>
</organism>
<feature type="transmembrane region" description="Helical" evidence="1">
    <location>
        <begin position="66"/>
        <end position="95"/>
    </location>
</feature>
<gene>
    <name evidence="2" type="ORF">CNMCM5623_002995</name>
    <name evidence="3" type="ORF">CNMCM7691_000706</name>
</gene>
<keyword evidence="4" id="KW-1185">Reference proteome</keyword>
<protein>
    <submittedName>
        <fullName evidence="2">Uncharacterized protein</fullName>
    </submittedName>
</protein>
<evidence type="ECO:0000313" key="2">
    <source>
        <dbReference type="EMBL" id="KAF7170624.1"/>
    </source>
</evidence>
<dbReference type="OrthoDB" id="4524262at2759"/>
<keyword evidence="1" id="KW-1133">Transmembrane helix</keyword>
<keyword evidence="1" id="KW-0812">Transmembrane</keyword>
<accession>A0A8H6V072</accession>
<evidence type="ECO:0000313" key="4">
    <source>
        <dbReference type="Proteomes" id="UP000641853"/>
    </source>
</evidence>
<dbReference type="EMBL" id="JACBAE010001208">
    <property type="protein sequence ID" value="KAF7170624.1"/>
    <property type="molecule type" value="Genomic_DNA"/>
</dbReference>
<sequence>MATAYQAYVPQGQGQQPAQPIPVKPPISKWWWISFLITSLVTFAVGGGLLGVGLGSYDGSSRAEMMYGGIISGGFACIGIGALFNILFWIFWAIWFRRNRRIQRQHQQHTIVYLDAAGRPYATATAPRTFPQPPTNYPPTQYSAATPQPIRYAGAELGTFAPQPTELAIQQPPHLTSIELAAQQRAELAASPLPVFHYSPRSDEGALGMEKRGEYYAAEQMRRQVVECRKNVQGLEHPDTLSSRNPLVTVTPLPASLAKIVEIDKAIAATDGLASGIDSVIQADFDYSSGQWGSEEILVLDKAAISELLHKVLQDDQTAGFRSRDVVTYEGDKQMPPYVQLNSIGGTFRPYRIAKRQDGRLVLYGHAALYRAKRALERAKNPSATPSAADLITELIDLGHAEGALLAPRGSELRGRVRSIGSVLNDAGGKKLMLQAHEAVRDRLGATCAHQLEVAWDGVGDWLG</sequence>
<feature type="transmembrane region" description="Helical" evidence="1">
    <location>
        <begin position="30"/>
        <end position="54"/>
    </location>
</feature>
<dbReference type="EMBL" id="JACBAG010001811">
    <property type="protein sequence ID" value="KAF7181488.1"/>
    <property type="molecule type" value="Genomic_DNA"/>
</dbReference>
<evidence type="ECO:0000256" key="1">
    <source>
        <dbReference type="SAM" id="Phobius"/>
    </source>
</evidence>
<dbReference type="InterPro" id="IPR011990">
    <property type="entry name" value="TPR-like_helical_dom_sf"/>
</dbReference>
<keyword evidence="1" id="KW-0472">Membrane</keyword>
<reference evidence="2" key="1">
    <citation type="submission" date="2020-06" db="EMBL/GenBank/DDBJ databases">
        <title>Draft genome sequences of strains closely related to Aspergillus parafelis and Aspergillus hiratsukae.</title>
        <authorList>
            <person name="Dos Santos R.A.C."/>
            <person name="Rivero-Menendez O."/>
            <person name="Steenwyk J.L."/>
            <person name="Mead M.E."/>
            <person name="Goldman G.H."/>
            <person name="Alastruey-Izquierdo A."/>
            <person name="Rokas A."/>
        </authorList>
    </citation>
    <scope>NUCLEOTIDE SEQUENCE</scope>
    <source>
        <strain evidence="2">CNM-CM5623</strain>
        <strain evidence="3">CNM-CM7691</strain>
    </source>
</reference>
<dbReference type="AlphaFoldDB" id="A0A8H6V072"/>
<evidence type="ECO:0000313" key="3">
    <source>
        <dbReference type="EMBL" id="KAF7181488.1"/>
    </source>
</evidence>
<dbReference type="Proteomes" id="UP000654922">
    <property type="component" value="Unassembled WGS sequence"/>
</dbReference>
<dbReference type="Proteomes" id="UP000641853">
    <property type="component" value="Unassembled WGS sequence"/>
</dbReference>
<dbReference type="Gene3D" id="1.25.40.10">
    <property type="entry name" value="Tetratricopeptide repeat domain"/>
    <property type="match status" value="1"/>
</dbReference>
<comment type="caution">
    <text evidence="2">The sequence shown here is derived from an EMBL/GenBank/DDBJ whole genome shotgun (WGS) entry which is preliminary data.</text>
</comment>
<evidence type="ECO:0000313" key="5">
    <source>
        <dbReference type="Proteomes" id="UP000654922"/>
    </source>
</evidence>
<proteinExistence type="predicted"/>
<name>A0A8H6V072_9EURO</name>